<dbReference type="AlphaFoldDB" id="A0A2W1L4Y6"/>
<dbReference type="InterPro" id="IPR050834">
    <property type="entry name" value="Glycosyltransf_2"/>
</dbReference>
<name>A0A2W1L4Y6_9BACL</name>
<keyword evidence="2" id="KW-0808">Transferase</keyword>
<comment type="caution">
    <text evidence="2">The sequence shown here is derived from an EMBL/GenBank/DDBJ whole genome shotgun (WGS) entry which is preliminary data.</text>
</comment>
<dbReference type="PANTHER" id="PTHR43685:SF2">
    <property type="entry name" value="GLYCOSYLTRANSFERASE 2-LIKE DOMAIN-CONTAINING PROTEIN"/>
    <property type="match status" value="1"/>
</dbReference>
<feature type="domain" description="Glycosyltransferase 2-like" evidence="1">
    <location>
        <begin position="7"/>
        <end position="166"/>
    </location>
</feature>
<dbReference type="GO" id="GO:0016740">
    <property type="term" value="F:transferase activity"/>
    <property type="evidence" value="ECO:0007669"/>
    <property type="project" value="UniProtKB-KW"/>
</dbReference>
<dbReference type="OrthoDB" id="396512at2"/>
<evidence type="ECO:0000313" key="3">
    <source>
        <dbReference type="Proteomes" id="UP000249522"/>
    </source>
</evidence>
<dbReference type="InterPro" id="IPR001173">
    <property type="entry name" value="Glyco_trans_2-like"/>
</dbReference>
<gene>
    <name evidence="2" type="ORF">DNH61_18575</name>
</gene>
<reference evidence="2 3" key="1">
    <citation type="submission" date="2018-06" db="EMBL/GenBank/DDBJ databases">
        <title>Paenibacillus imtechensis sp. nov.</title>
        <authorList>
            <person name="Pinnaka A.K."/>
            <person name="Singh H."/>
            <person name="Kaur M."/>
        </authorList>
    </citation>
    <scope>NUCLEOTIDE SEQUENCE [LARGE SCALE GENOMIC DNA]</scope>
    <source>
        <strain evidence="2 3">SMB1</strain>
    </source>
</reference>
<keyword evidence="3" id="KW-1185">Reference proteome</keyword>
<organism evidence="2 3">
    <name type="scientific">Paenibacillus sambharensis</name>
    <dbReference type="NCBI Taxonomy" id="1803190"/>
    <lineage>
        <taxon>Bacteria</taxon>
        <taxon>Bacillati</taxon>
        <taxon>Bacillota</taxon>
        <taxon>Bacilli</taxon>
        <taxon>Bacillales</taxon>
        <taxon>Paenibacillaceae</taxon>
        <taxon>Paenibacillus</taxon>
    </lineage>
</organism>
<dbReference type="RefSeq" id="WP_111148175.1">
    <property type="nucleotide sequence ID" value="NZ_QKRB01000053.1"/>
</dbReference>
<dbReference type="Pfam" id="PF00535">
    <property type="entry name" value="Glycos_transf_2"/>
    <property type="match status" value="1"/>
</dbReference>
<sequence length="273" mass="31087">MEQPLVSVIIPTYNRPVQLGELLESLTRQTYKKLEIIIANDAGEPVDEVVALYPELRVKVIHLPENRKHVHARNAALAQAAGEYILLCDDDDLLLPIHIERMLAAIADYDLVYSDVEIFDYELVDGIRRPLSRRVFAYEHDPAEMRKFSTFVPSGCLYRRSLHDTLGPFDEAMNHYWDWDFYLRAVEKFRVARVPSAGVLYAFSQQGGNISGAQGDSHRRHLDLLSQKHGLGSLPTKNFFVLLEEPDVKKREAATEVLWDGQPIPSRGAQPRP</sequence>
<evidence type="ECO:0000313" key="2">
    <source>
        <dbReference type="EMBL" id="PZD94406.1"/>
    </source>
</evidence>
<dbReference type="PANTHER" id="PTHR43685">
    <property type="entry name" value="GLYCOSYLTRANSFERASE"/>
    <property type="match status" value="1"/>
</dbReference>
<protein>
    <submittedName>
        <fullName evidence="2">Glycosyltransferase family 2 protein</fullName>
    </submittedName>
</protein>
<evidence type="ECO:0000259" key="1">
    <source>
        <dbReference type="Pfam" id="PF00535"/>
    </source>
</evidence>
<dbReference type="Gene3D" id="3.90.550.10">
    <property type="entry name" value="Spore Coat Polysaccharide Biosynthesis Protein SpsA, Chain A"/>
    <property type="match status" value="1"/>
</dbReference>
<dbReference type="SUPFAM" id="SSF53448">
    <property type="entry name" value="Nucleotide-diphospho-sugar transferases"/>
    <property type="match status" value="1"/>
</dbReference>
<dbReference type="Proteomes" id="UP000249522">
    <property type="component" value="Unassembled WGS sequence"/>
</dbReference>
<dbReference type="EMBL" id="QKRB01000053">
    <property type="protein sequence ID" value="PZD94406.1"/>
    <property type="molecule type" value="Genomic_DNA"/>
</dbReference>
<proteinExistence type="predicted"/>
<accession>A0A2W1L4Y6</accession>
<dbReference type="InterPro" id="IPR029044">
    <property type="entry name" value="Nucleotide-diphossugar_trans"/>
</dbReference>